<evidence type="ECO:0008006" key="2">
    <source>
        <dbReference type="Google" id="ProtNLM"/>
    </source>
</evidence>
<dbReference type="Pfam" id="PF04392">
    <property type="entry name" value="ABC_sub_bind"/>
    <property type="match status" value="1"/>
</dbReference>
<accession>X0W905</accession>
<dbReference type="AlphaFoldDB" id="X0W905"/>
<evidence type="ECO:0000313" key="1">
    <source>
        <dbReference type="EMBL" id="GAG19727.1"/>
    </source>
</evidence>
<dbReference type="PANTHER" id="PTHR35271">
    <property type="entry name" value="ABC TRANSPORTER, SUBSTRATE-BINDING LIPOPROTEIN-RELATED"/>
    <property type="match status" value="1"/>
</dbReference>
<dbReference type="EMBL" id="BARS01035542">
    <property type="protein sequence ID" value="GAG19727.1"/>
    <property type="molecule type" value="Genomic_DNA"/>
</dbReference>
<dbReference type="PANTHER" id="PTHR35271:SF1">
    <property type="entry name" value="ABC TRANSPORTER, SUBSTRATE-BINDING LIPOPROTEIN"/>
    <property type="match status" value="1"/>
</dbReference>
<sequence length="46" mass="5029">LKGEKPADLPVMQPTKFDLVINLKTAKTLNLAIPDKLLALADEVIE</sequence>
<gene>
    <name evidence="1" type="ORF">S01H1_54751</name>
</gene>
<reference evidence="1" key="1">
    <citation type="journal article" date="2014" name="Front. Microbiol.">
        <title>High frequency of phylogenetically diverse reductive dehalogenase-homologous genes in deep subseafloor sedimentary metagenomes.</title>
        <authorList>
            <person name="Kawai M."/>
            <person name="Futagami T."/>
            <person name="Toyoda A."/>
            <person name="Takaki Y."/>
            <person name="Nishi S."/>
            <person name="Hori S."/>
            <person name="Arai W."/>
            <person name="Tsubouchi T."/>
            <person name="Morono Y."/>
            <person name="Uchiyama I."/>
            <person name="Ito T."/>
            <person name="Fujiyama A."/>
            <person name="Inagaki F."/>
            <person name="Takami H."/>
        </authorList>
    </citation>
    <scope>NUCLEOTIDE SEQUENCE</scope>
    <source>
        <strain evidence="1">Expedition CK06-06</strain>
    </source>
</reference>
<protein>
    <recommendedName>
        <fullName evidence="2">ABC transporter substrate-binding protein</fullName>
    </recommendedName>
</protein>
<organism evidence="1">
    <name type="scientific">marine sediment metagenome</name>
    <dbReference type="NCBI Taxonomy" id="412755"/>
    <lineage>
        <taxon>unclassified sequences</taxon>
        <taxon>metagenomes</taxon>
        <taxon>ecological metagenomes</taxon>
    </lineage>
</organism>
<comment type="caution">
    <text evidence="1">The sequence shown here is derived from an EMBL/GenBank/DDBJ whole genome shotgun (WGS) entry which is preliminary data.</text>
</comment>
<name>X0W905_9ZZZZ</name>
<dbReference type="InterPro" id="IPR007487">
    <property type="entry name" value="ABC_transpt-TYRBP-like"/>
</dbReference>
<feature type="non-terminal residue" evidence="1">
    <location>
        <position position="1"/>
    </location>
</feature>
<proteinExistence type="predicted"/>